<dbReference type="PANTHER" id="PTHR13618">
    <property type="entry name" value="LEUCINE ZIPPER CONTAINING TRANSCRIPTION FACTOR LZF1"/>
    <property type="match status" value="1"/>
</dbReference>
<dbReference type="STRING" id="1076935.U4KVJ0"/>
<dbReference type="OMA" id="KLNALGH"/>
<name>U4KVJ0_PYROM</name>
<accession>U4KVJ0</accession>
<organism evidence="2 3">
    <name type="scientific">Pyronema omphalodes (strain CBS 100304)</name>
    <name type="common">Pyronema confluens</name>
    <dbReference type="NCBI Taxonomy" id="1076935"/>
    <lineage>
        <taxon>Eukaryota</taxon>
        <taxon>Fungi</taxon>
        <taxon>Dikarya</taxon>
        <taxon>Ascomycota</taxon>
        <taxon>Pezizomycotina</taxon>
        <taxon>Pezizomycetes</taxon>
        <taxon>Pezizales</taxon>
        <taxon>Pyronemataceae</taxon>
        <taxon>Pyronema</taxon>
    </lineage>
</organism>
<keyword evidence="3" id="KW-1185">Reference proteome</keyword>
<dbReference type="GO" id="GO:0043291">
    <property type="term" value="C:RAVE complex"/>
    <property type="evidence" value="ECO:0007669"/>
    <property type="project" value="TreeGrafter"/>
</dbReference>
<feature type="compositionally biased region" description="Polar residues" evidence="1">
    <location>
        <begin position="122"/>
        <end position="131"/>
    </location>
</feature>
<dbReference type="Pfam" id="PF10259">
    <property type="entry name" value="Rogdi_lz"/>
    <property type="match status" value="1"/>
</dbReference>
<protein>
    <submittedName>
        <fullName evidence="2">Uncharacterized protein</fullName>
    </submittedName>
</protein>
<feature type="region of interest" description="Disordered" evidence="1">
    <location>
        <begin position="115"/>
        <end position="164"/>
    </location>
</feature>
<dbReference type="PANTHER" id="PTHR13618:SF1">
    <property type="entry name" value="PROTEIN ROGDI HOMOLOG"/>
    <property type="match status" value="1"/>
</dbReference>
<evidence type="ECO:0000256" key="1">
    <source>
        <dbReference type="SAM" id="MobiDB-lite"/>
    </source>
</evidence>
<dbReference type="Proteomes" id="UP000018144">
    <property type="component" value="Unassembled WGS sequence"/>
</dbReference>
<dbReference type="eggNOG" id="ENOG502S2HP">
    <property type="taxonomic scope" value="Eukaryota"/>
</dbReference>
<evidence type="ECO:0000313" key="3">
    <source>
        <dbReference type="Proteomes" id="UP000018144"/>
    </source>
</evidence>
<dbReference type="AlphaFoldDB" id="U4KVJ0"/>
<dbReference type="InterPro" id="IPR028241">
    <property type="entry name" value="RAVE2/Rogdi"/>
</dbReference>
<reference evidence="2 3" key="1">
    <citation type="journal article" date="2013" name="PLoS Genet.">
        <title>The genome and development-dependent transcriptomes of Pyronema confluens: a window into fungal evolution.</title>
        <authorList>
            <person name="Traeger S."/>
            <person name="Altegoer F."/>
            <person name="Freitag M."/>
            <person name="Gabaldon T."/>
            <person name="Kempken F."/>
            <person name="Kumar A."/>
            <person name="Marcet-Houben M."/>
            <person name="Poggeler S."/>
            <person name="Stajich J.E."/>
            <person name="Nowrousian M."/>
        </authorList>
    </citation>
    <scope>NUCLEOTIDE SEQUENCE [LARGE SCALE GENOMIC DNA]</scope>
    <source>
        <strain evidence="3">CBS 100304</strain>
        <tissue evidence="2">Vegetative mycelium</tissue>
    </source>
</reference>
<feature type="compositionally biased region" description="Low complexity" evidence="1">
    <location>
        <begin position="132"/>
        <end position="151"/>
    </location>
</feature>
<evidence type="ECO:0000313" key="2">
    <source>
        <dbReference type="EMBL" id="CCX04931.1"/>
    </source>
</evidence>
<proteinExistence type="predicted"/>
<dbReference type="EMBL" id="HF935221">
    <property type="protein sequence ID" value="CCX04931.1"/>
    <property type="molecule type" value="Genomic_DNA"/>
</dbReference>
<dbReference type="OrthoDB" id="66510at2759"/>
<gene>
    <name evidence="2" type="ORF">PCON_04071</name>
</gene>
<sequence length="336" mass="35721">MTIEEEHASAARELTWLLTTLPATLSSIRAALHEVNTLLSSTSTLALSTSRSESLKGIITRSGSDLTRGDIRLSLNHGTNTLSLTNPIALEQLADVRGHVKLCLELTAEGIDITSEVEDPTKNTATGDLSGQQSQQTPSRRPSSSRPSRPRGLSAPPVPLNSLHPLFSSPTTALPHLRLLNSHITSAVRSLTIQPPHRLFPFSSVASSFTPVPPMSNLAIDLYIHEAALILELRTLIPLDGTSSSSILDSGSLGGLGGLGSFGSRFAAAVGIGIEEVQGEEVVWEGRKTRIRERLRVEAMDASLMSCLAKLGGVGHLLGDVVRALEQVGRAAGREF</sequence>